<feature type="region of interest" description="Disordered" evidence="1">
    <location>
        <begin position="293"/>
        <end position="351"/>
    </location>
</feature>
<dbReference type="OrthoDB" id="432287at2759"/>
<keyword evidence="3" id="KW-1185">Reference proteome</keyword>
<dbReference type="SUPFAM" id="SSF47938">
    <property type="entry name" value="Functional domain of the splicing factor Prp18"/>
    <property type="match status" value="1"/>
</dbReference>
<evidence type="ECO:0000313" key="3">
    <source>
        <dbReference type="Proteomes" id="UP000604046"/>
    </source>
</evidence>
<name>A0A812IH08_9DINO</name>
<dbReference type="Gene3D" id="1.20.940.10">
    <property type="entry name" value="Functional domain of the splicing factor Prp18"/>
    <property type="match status" value="1"/>
</dbReference>
<feature type="compositionally biased region" description="Acidic residues" evidence="1">
    <location>
        <begin position="105"/>
        <end position="115"/>
    </location>
</feature>
<accession>A0A812IH08</accession>
<comment type="caution">
    <text evidence="2">The sequence shown here is derived from an EMBL/GenBank/DDBJ whole genome shotgun (WGS) entry which is preliminary data.</text>
</comment>
<gene>
    <name evidence="2" type="primary">SLU7</name>
    <name evidence="2" type="ORF">SNAT2548_LOCUS4266</name>
</gene>
<sequence length="774" mass="86747">MGNGIFGGRNDDEEEEAAEQKALGKWRPELIGHGAVTVKKKSQATGEDRDLAVSIDSDDQGSDSSVSQMEEEKEVVRAEVEAEDEIHEDKASQHEGSHREAAGSDSEDGFDPEEEAATKRDEARRRKKIIVRMEFEPLLSLHEPLGATVEEPAEIFSVGKGGKRNKRLEEAALEDANVTYRAKSKAAAERLMEMGLEECSLAELAIGEDPNELRFALEQSKRFVVDDDLWVEKTLVQKVMDVMETDDDIVPMTRVLNKLGESSEAAVRLAVRDSLGELKIRFANDIEHIERVDPEEEQRAKREQEKVQRAKEKMEKKKELQKRSRRKRGKKGEEEQEAESESSDEDGGPEDVADKKALAFRRLQVQIKIEEFLKAYTRGQNLVKINAKGRRYARRVYVDTSKRALVIQGANGPKFFPFASMKEVDLETRTTKEGRVETIVICAIEKDGRIVKELTLAFPDQSKAPFSVEVVVGSDVSPQPARVTRSSLYREDDFELGHSQVWGSWYDTVAEQWGYACCRKLNRSERCTEGTAQAVQELEEGGDLEAGAPACLDDLQPRSSFEEAELFALRWLQAVLREWRRQPDASARFGRVQLEEAERSLAPLLQTLQASCRSFWKGEEVHVWSVGHNKWIKNGRVLGVKETSEGGRAVGSVLVSFEADSKPSRKWVSPANTASVLRKAAQVKVLREDLDKIARIAALCADREYHAASQAYLELTVGHGRWHEDLSVKGITGCAKAPRNGFKVKKDSDGLLESVEGMQYMLCFATPPCAGRRV</sequence>
<feature type="compositionally biased region" description="Basic and acidic residues" evidence="1">
    <location>
        <begin position="87"/>
        <end position="102"/>
    </location>
</feature>
<protein>
    <submittedName>
        <fullName evidence="2">SLU7 protein</fullName>
    </submittedName>
</protein>
<feature type="compositionally biased region" description="Basic and acidic residues" evidence="1">
    <location>
        <begin position="293"/>
        <end position="322"/>
    </location>
</feature>
<feature type="compositionally biased region" description="Acidic residues" evidence="1">
    <location>
        <begin position="334"/>
        <end position="351"/>
    </location>
</feature>
<reference evidence="2" key="1">
    <citation type="submission" date="2021-02" db="EMBL/GenBank/DDBJ databases">
        <authorList>
            <person name="Dougan E. K."/>
            <person name="Rhodes N."/>
            <person name="Thang M."/>
            <person name="Chan C."/>
        </authorList>
    </citation>
    <scope>NUCLEOTIDE SEQUENCE</scope>
</reference>
<organism evidence="2 3">
    <name type="scientific">Symbiodinium natans</name>
    <dbReference type="NCBI Taxonomy" id="878477"/>
    <lineage>
        <taxon>Eukaryota</taxon>
        <taxon>Sar</taxon>
        <taxon>Alveolata</taxon>
        <taxon>Dinophyceae</taxon>
        <taxon>Suessiales</taxon>
        <taxon>Symbiodiniaceae</taxon>
        <taxon>Symbiodinium</taxon>
    </lineage>
</organism>
<dbReference type="EMBL" id="CAJNDS010000261">
    <property type="protein sequence ID" value="CAE7035220.1"/>
    <property type="molecule type" value="Genomic_DNA"/>
</dbReference>
<dbReference type="Proteomes" id="UP000604046">
    <property type="component" value="Unassembled WGS sequence"/>
</dbReference>
<evidence type="ECO:0000256" key="1">
    <source>
        <dbReference type="SAM" id="MobiDB-lite"/>
    </source>
</evidence>
<evidence type="ECO:0000313" key="2">
    <source>
        <dbReference type="EMBL" id="CAE7035220.1"/>
    </source>
</evidence>
<feature type="region of interest" description="Disordered" evidence="1">
    <location>
        <begin position="1"/>
        <end position="123"/>
    </location>
</feature>
<dbReference type="AlphaFoldDB" id="A0A812IH08"/>
<proteinExistence type="predicted"/>